<evidence type="ECO:0000313" key="1">
    <source>
        <dbReference type="EMBL" id="GIN59967.1"/>
    </source>
</evidence>
<accession>A0ABQ4KPV1</accession>
<dbReference type="InterPro" id="IPR029033">
    <property type="entry name" value="His_PPase_superfam"/>
</dbReference>
<proteinExistence type="predicted"/>
<protein>
    <submittedName>
        <fullName evidence="1">Uncharacterized protein</fullName>
    </submittedName>
</protein>
<name>A0ABQ4KPV1_9BACI</name>
<evidence type="ECO:0000313" key="2">
    <source>
        <dbReference type="Proteomes" id="UP000679950"/>
    </source>
</evidence>
<reference evidence="1 2" key="1">
    <citation type="submission" date="2021-03" db="EMBL/GenBank/DDBJ databases">
        <title>Antimicrobial resistance genes in bacteria isolated from Japanese honey, and their potential for conferring macrolide and lincosamide resistance in the American foulbrood pathogen Paenibacillus larvae.</title>
        <authorList>
            <person name="Okamoto M."/>
            <person name="Kumagai M."/>
            <person name="Kanamori H."/>
            <person name="Takamatsu D."/>
        </authorList>
    </citation>
    <scope>NUCLEOTIDE SEQUENCE [LARGE SCALE GENOMIC DNA]</scope>
    <source>
        <strain evidence="1 2">J8TS2</strain>
    </source>
</reference>
<comment type="caution">
    <text evidence="1">The sequence shown here is derived from an EMBL/GenBank/DDBJ whole genome shotgun (WGS) entry which is preliminary data.</text>
</comment>
<gene>
    <name evidence="1" type="ORF">J8TS2_42860</name>
</gene>
<dbReference type="EMBL" id="BORB01000077">
    <property type="protein sequence ID" value="GIN59967.1"/>
    <property type="molecule type" value="Genomic_DNA"/>
</dbReference>
<dbReference type="RefSeq" id="WP_281414155.1">
    <property type="nucleotide sequence ID" value="NZ_BORB01000077.1"/>
</dbReference>
<organism evidence="1 2">
    <name type="scientific">Lederbergia ruris</name>
    <dbReference type="NCBI Taxonomy" id="217495"/>
    <lineage>
        <taxon>Bacteria</taxon>
        <taxon>Bacillati</taxon>
        <taxon>Bacillota</taxon>
        <taxon>Bacilli</taxon>
        <taxon>Bacillales</taxon>
        <taxon>Bacillaceae</taxon>
        <taxon>Lederbergia</taxon>
    </lineage>
</organism>
<dbReference type="Proteomes" id="UP000679950">
    <property type="component" value="Unassembled WGS sequence"/>
</dbReference>
<keyword evidence="2" id="KW-1185">Reference proteome</keyword>
<dbReference type="SUPFAM" id="SSF53254">
    <property type="entry name" value="Phosphoglycerate mutase-like"/>
    <property type="match status" value="1"/>
</dbReference>
<sequence>MELYFFRHAQGQHVMNPPESLQMTDPYLTEVGVWQAEKLIIIT</sequence>